<dbReference type="EMBL" id="NAOO01000004">
    <property type="protein sequence ID" value="RFB99705.1"/>
    <property type="molecule type" value="Genomic_DNA"/>
</dbReference>
<name>A0A3E1BXD0_RHILT</name>
<accession>A0A3E1BXD0</accession>
<dbReference type="InterPro" id="IPR001509">
    <property type="entry name" value="Epimerase_deHydtase"/>
</dbReference>
<sequence>MARILITGAHGFIGRYLAKSLALAGNSVFGLGHGTWSPLHAQRWGLVSWHNGEVDIPNLRLIQQQFGTVDIVYHLAGGSSVGAAIANPREDFHRTVSSSIELLEWMRLEAPKSSLVAVSSAAVYGAGHTGQIAETAKPNPFSPYGHHKHIMESLCISYCESYELKVVIGRLFSVYGEGLRKQLLWDVCSQLEVHPERLLLGGSGNELRDWTAVTDVARALSLIHTEASPSPKVINIGTGRGTNVRAIVEGIAQAWAVDTNLEARIEFSGKARAGDPQSLIAQSEQLAALGFEWQKDLMEGLSDYVRWFRSESGVRS</sequence>
<dbReference type="RefSeq" id="WP_064836831.1">
    <property type="nucleotide sequence ID" value="NZ_KZ859521.1"/>
</dbReference>
<comment type="similarity">
    <text evidence="2">Belongs to the NAD(P)-dependent epimerase/dehydratase family.</text>
</comment>
<evidence type="ECO:0000256" key="2">
    <source>
        <dbReference type="ARBA" id="ARBA00007637"/>
    </source>
</evidence>
<evidence type="ECO:0000259" key="3">
    <source>
        <dbReference type="Pfam" id="PF01370"/>
    </source>
</evidence>
<organism evidence="4 5">
    <name type="scientific">Rhizobium leguminosarum bv. trifolii</name>
    <dbReference type="NCBI Taxonomy" id="386"/>
    <lineage>
        <taxon>Bacteria</taxon>
        <taxon>Pseudomonadati</taxon>
        <taxon>Pseudomonadota</taxon>
        <taxon>Alphaproteobacteria</taxon>
        <taxon>Hyphomicrobiales</taxon>
        <taxon>Rhizobiaceae</taxon>
        <taxon>Rhizobium/Agrobacterium group</taxon>
        <taxon>Rhizobium</taxon>
    </lineage>
</organism>
<dbReference type="Gene3D" id="3.90.25.10">
    <property type="entry name" value="UDP-galactose 4-epimerase, domain 1"/>
    <property type="match status" value="1"/>
</dbReference>
<dbReference type="CDD" id="cd08946">
    <property type="entry name" value="SDR_e"/>
    <property type="match status" value="1"/>
</dbReference>
<dbReference type="Proteomes" id="UP000256748">
    <property type="component" value="Unassembled WGS sequence"/>
</dbReference>
<feature type="domain" description="NAD-dependent epimerase/dehydratase" evidence="3">
    <location>
        <begin position="4"/>
        <end position="237"/>
    </location>
</feature>
<protein>
    <submittedName>
        <fullName evidence="4">UDP-glucose 4-epimerase</fullName>
    </submittedName>
</protein>
<dbReference type="Gene3D" id="3.40.50.720">
    <property type="entry name" value="NAD(P)-binding Rossmann-like Domain"/>
    <property type="match status" value="1"/>
</dbReference>
<gene>
    <name evidence="4" type="ORF">B5K10_04080</name>
</gene>
<dbReference type="PANTHER" id="PTHR43000">
    <property type="entry name" value="DTDP-D-GLUCOSE 4,6-DEHYDRATASE-RELATED"/>
    <property type="match status" value="1"/>
</dbReference>
<proteinExistence type="inferred from homology"/>
<evidence type="ECO:0000256" key="1">
    <source>
        <dbReference type="ARBA" id="ARBA00005125"/>
    </source>
</evidence>
<dbReference type="InterPro" id="IPR036291">
    <property type="entry name" value="NAD(P)-bd_dom_sf"/>
</dbReference>
<comment type="pathway">
    <text evidence="1">Bacterial outer membrane biogenesis; LPS O-antigen biosynthesis.</text>
</comment>
<dbReference type="SUPFAM" id="SSF51735">
    <property type="entry name" value="NAD(P)-binding Rossmann-fold domains"/>
    <property type="match status" value="1"/>
</dbReference>
<dbReference type="Pfam" id="PF01370">
    <property type="entry name" value="Epimerase"/>
    <property type="match status" value="1"/>
</dbReference>
<evidence type="ECO:0000313" key="5">
    <source>
        <dbReference type="Proteomes" id="UP000256748"/>
    </source>
</evidence>
<comment type="caution">
    <text evidence="4">The sequence shown here is derived from an EMBL/GenBank/DDBJ whole genome shotgun (WGS) entry which is preliminary data.</text>
</comment>
<dbReference type="AlphaFoldDB" id="A0A3E1BXD0"/>
<evidence type="ECO:0000313" key="4">
    <source>
        <dbReference type="EMBL" id="RFB99705.1"/>
    </source>
</evidence>
<reference evidence="4 5" key="1">
    <citation type="submission" date="2017-03" db="EMBL/GenBank/DDBJ databases">
        <title>Genome analysis of Rhizobial strains effectives or ineffectives for nitrogen fixation isolated from bean seeds.</title>
        <authorList>
            <person name="Peralta H."/>
            <person name="Aguilar-Vera A."/>
            <person name="Mora Y."/>
            <person name="Vargas-Lagunas C."/>
            <person name="Girard L."/>
            <person name="Mora J."/>
        </authorList>
    </citation>
    <scope>NUCLEOTIDE SEQUENCE [LARGE SCALE GENOMIC DNA]</scope>
    <source>
        <strain evidence="4 5">CCGM5</strain>
    </source>
</reference>